<sequence length="214" mass="22479">MGVPEAAVDEVPMPMDQLVAQGKVQHNIFAFYLSSDGMSGSTLSLGGTDPAFYTGDFTYVPVARGANLPYWLVSASDLKVAGQSTGSCSGWTGCYMVVDTGTSVIAGPPSAVDSLTSEIGTVSQDCSNVDALPTVAITMAGNDFEIGPDFYVIRAADESGEAQCMLGIQVINAGVPIWILGDPFLRKYYTVWDAEQKRVGFALAKSPSTPTLVV</sequence>
<reference evidence="7" key="1">
    <citation type="submission" date="2023-10" db="EMBL/GenBank/DDBJ databases">
        <authorList>
            <person name="Chen Y."/>
            <person name="Shah S."/>
            <person name="Dougan E. K."/>
            <person name="Thang M."/>
            <person name="Chan C."/>
        </authorList>
    </citation>
    <scope>NUCLEOTIDE SEQUENCE [LARGE SCALE GENOMIC DNA]</scope>
</reference>
<dbReference type="InterPro" id="IPR001969">
    <property type="entry name" value="Aspartic_peptidase_AS"/>
</dbReference>
<name>A0ABN9VII4_9DINO</name>
<protein>
    <recommendedName>
        <fullName evidence="6">Peptidase A1 domain-containing protein</fullName>
    </recommendedName>
</protein>
<evidence type="ECO:0000313" key="7">
    <source>
        <dbReference type="EMBL" id="CAK0873042.1"/>
    </source>
</evidence>
<keyword evidence="3 5" id="KW-0064">Aspartyl protease</keyword>
<feature type="domain" description="Peptidase A1" evidence="6">
    <location>
        <begin position="1"/>
        <end position="202"/>
    </location>
</feature>
<comment type="caution">
    <text evidence="7">The sequence shown here is derived from an EMBL/GenBank/DDBJ whole genome shotgun (WGS) entry which is preliminary data.</text>
</comment>
<gene>
    <name evidence="7" type="ORF">PCOR1329_LOCUS58348</name>
</gene>
<evidence type="ECO:0000256" key="1">
    <source>
        <dbReference type="ARBA" id="ARBA00007447"/>
    </source>
</evidence>
<evidence type="ECO:0000256" key="3">
    <source>
        <dbReference type="ARBA" id="ARBA00022750"/>
    </source>
</evidence>
<dbReference type="SUPFAM" id="SSF50630">
    <property type="entry name" value="Acid proteases"/>
    <property type="match status" value="1"/>
</dbReference>
<dbReference type="InterPro" id="IPR033121">
    <property type="entry name" value="PEPTIDASE_A1"/>
</dbReference>
<dbReference type="Gene3D" id="2.40.70.10">
    <property type="entry name" value="Acid Proteases"/>
    <property type="match status" value="1"/>
</dbReference>
<evidence type="ECO:0000256" key="4">
    <source>
        <dbReference type="ARBA" id="ARBA00022801"/>
    </source>
</evidence>
<evidence type="ECO:0000256" key="2">
    <source>
        <dbReference type="ARBA" id="ARBA00022670"/>
    </source>
</evidence>
<dbReference type="InterPro" id="IPR021109">
    <property type="entry name" value="Peptidase_aspartic_dom_sf"/>
</dbReference>
<dbReference type="PRINTS" id="PR00792">
    <property type="entry name" value="PEPSIN"/>
</dbReference>
<comment type="similarity">
    <text evidence="1 5">Belongs to the peptidase A1 family.</text>
</comment>
<keyword evidence="4 5" id="KW-0378">Hydrolase</keyword>
<dbReference type="Proteomes" id="UP001189429">
    <property type="component" value="Unassembled WGS sequence"/>
</dbReference>
<dbReference type="Pfam" id="PF00026">
    <property type="entry name" value="Asp"/>
    <property type="match status" value="1"/>
</dbReference>
<dbReference type="PANTHER" id="PTHR47966:SF51">
    <property type="entry name" value="BETA-SITE APP-CLEAVING ENZYME, ISOFORM A-RELATED"/>
    <property type="match status" value="1"/>
</dbReference>
<organism evidence="7 8">
    <name type="scientific">Prorocentrum cordatum</name>
    <dbReference type="NCBI Taxonomy" id="2364126"/>
    <lineage>
        <taxon>Eukaryota</taxon>
        <taxon>Sar</taxon>
        <taxon>Alveolata</taxon>
        <taxon>Dinophyceae</taxon>
        <taxon>Prorocentrales</taxon>
        <taxon>Prorocentraceae</taxon>
        <taxon>Prorocentrum</taxon>
    </lineage>
</organism>
<proteinExistence type="inferred from homology"/>
<evidence type="ECO:0000313" key="8">
    <source>
        <dbReference type="Proteomes" id="UP001189429"/>
    </source>
</evidence>
<evidence type="ECO:0000256" key="5">
    <source>
        <dbReference type="RuleBase" id="RU000454"/>
    </source>
</evidence>
<accession>A0ABN9VII4</accession>
<dbReference type="PROSITE" id="PS00141">
    <property type="entry name" value="ASP_PROTEASE"/>
    <property type="match status" value="1"/>
</dbReference>
<dbReference type="PANTHER" id="PTHR47966">
    <property type="entry name" value="BETA-SITE APP-CLEAVING ENZYME, ISOFORM A-RELATED"/>
    <property type="match status" value="1"/>
</dbReference>
<keyword evidence="2 5" id="KW-0645">Protease</keyword>
<keyword evidence="8" id="KW-1185">Reference proteome</keyword>
<dbReference type="InterPro" id="IPR001461">
    <property type="entry name" value="Aspartic_peptidase_A1"/>
</dbReference>
<dbReference type="EMBL" id="CAUYUJ010017233">
    <property type="protein sequence ID" value="CAK0873042.1"/>
    <property type="molecule type" value="Genomic_DNA"/>
</dbReference>
<evidence type="ECO:0000259" key="6">
    <source>
        <dbReference type="PROSITE" id="PS51767"/>
    </source>
</evidence>
<dbReference type="PROSITE" id="PS51767">
    <property type="entry name" value="PEPTIDASE_A1"/>
    <property type="match status" value="1"/>
</dbReference>